<evidence type="ECO:0000256" key="6">
    <source>
        <dbReference type="PIRSR" id="PIRSR004846-1"/>
    </source>
</evidence>
<comment type="caution">
    <text evidence="8">The sequence shown here is derived from an EMBL/GenBank/DDBJ whole genome shotgun (WGS) entry which is preliminary data.</text>
</comment>
<dbReference type="CDD" id="cd13539">
    <property type="entry name" value="PBP2_AvModA"/>
    <property type="match status" value="1"/>
</dbReference>
<dbReference type="OrthoDB" id="9785015at2"/>
<evidence type="ECO:0000313" key="9">
    <source>
        <dbReference type="Proteomes" id="UP000285575"/>
    </source>
</evidence>
<evidence type="ECO:0000256" key="3">
    <source>
        <dbReference type="ARBA" id="ARBA00022723"/>
    </source>
</evidence>
<reference evidence="8 9" key="1">
    <citation type="submission" date="2019-01" db="EMBL/GenBank/DDBJ databases">
        <authorList>
            <person name="Chen W.-M."/>
        </authorList>
    </citation>
    <scope>NUCLEOTIDE SEQUENCE [LARGE SCALE GENOMIC DNA]</scope>
    <source>
        <strain evidence="8 9">KYPY4</strain>
    </source>
</reference>
<dbReference type="InterPro" id="IPR005950">
    <property type="entry name" value="ModA"/>
</dbReference>
<dbReference type="InterPro" id="IPR044084">
    <property type="entry name" value="AvModA-like_subst-bd"/>
</dbReference>
<dbReference type="PIRSF" id="PIRSF004846">
    <property type="entry name" value="ModA"/>
    <property type="match status" value="1"/>
</dbReference>
<keyword evidence="2 6" id="KW-0500">Molybdenum</keyword>
<feature type="signal peptide" evidence="7">
    <location>
        <begin position="1"/>
        <end position="18"/>
    </location>
</feature>
<dbReference type="AlphaFoldDB" id="A0A437RA91"/>
<organism evidence="8 9">
    <name type="scientific">Rubrivivax rivuli</name>
    <dbReference type="NCBI Taxonomy" id="1862385"/>
    <lineage>
        <taxon>Bacteria</taxon>
        <taxon>Pseudomonadati</taxon>
        <taxon>Pseudomonadota</taxon>
        <taxon>Betaproteobacteria</taxon>
        <taxon>Burkholderiales</taxon>
        <taxon>Sphaerotilaceae</taxon>
        <taxon>Rubrivivax</taxon>
    </lineage>
</organism>
<feature type="binding site" evidence="6">
    <location>
        <position position="163"/>
    </location>
    <ligand>
        <name>molybdate</name>
        <dbReference type="ChEBI" id="CHEBI:36264"/>
    </ligand>
</feature>
<dbReference type="RefSeq" id="WP_128230257.1">
    <property type="nucleotide sequence ID" value="NZ_SACR01000006.1"/>
</dbReference>
<sequence>MRPLLGLVFGLLLGAAQAAEVNVAVASNFTAPMQKIAAEFERDTGHRAVLSFGATGKFYAQIKNGAPFQVLLSADDETPARLVREGSGVAASQFTYAIGRLVLWSRDEGRVDAQGAVLKGGSFRRLALAEPKLAPYGAAAMEVLQGLGLAASLAPRFALGQNIAQAFQFTETGSAELGFVAMAQVYAEGKLTRGSAWVVPASMHTPIKQDALLLKAGQSNPAATALLAYLKGEKARDIIRSFGYDL</sequence>
<dbReference type="GO" id="GO:0030973">
    <property type="term" value="F:molybdate ion binding"/>
    <property type="evidence" value="ECO:0007669"/>
    <property type="project" value="InterPro"/>
</dbReference>
<dbReference type="GO" id="GO:0046872">
    <property type="term" value="F:metal ion binding"/>
    <property type="evidence" value="ECO:0007669"/>
    <property type="project" value="UniProtKB-KW"/>
</dbReference>
<comment type="similarity">
    <text evidence="1">Belongs to the bacterial solute-binding protein ModA family.</text>
</comment>
<dbReference type="NCBIfam" id="TIGR01256">
    <property type="entry name" value="modA"/>
    <property type="match status" value="1"/>
</dbReference>
<dbReference type="FunFam" id="3.40.190.10:FF:000035">
    <property type="entry name" value="Molybdate ABC transporter substrate-binding protein"/>
    <property type="match status" value="1"/>
</dbReference>
<accession>A0A437RA91</accession>
<protein>
    <submittedName>
        <fullName evidence="8">Molybdate ABC transporter substrate-binding protein</fullName>
    </submittedName>
</protein>
<evidence type="ECO:0000256" key="7">
    <source>
        <dbReference type="SAM" id="SignalP"/>
    </source>
</evidence>
<dbReference type="GO" id="GO:1901359">
    <property type="term" value="F:tungstate binding"/>
    <property type="evidence" value="ECO:0007669"/>
    <property type="project" value="UniProtKB-ARBA"/>
</dbReference>
<proteinExistence type="inferred from homology"/>
<dbReference type="InterPro" id="IPR050682">
    <property type="entry name" value="ModA/WtpA"/>
</dbReference>
<gene>
    <name evidence="8" type="primary">modA</name>
    <name evidence="8" type="ORF">EOE66_18650</name>
</gene>
<dbReference type="EMBL" id="SACR01000006">
    <property type="protein sequence ID" value="RVU43699.1"/>
    <property type="molecule type" value="Genomic_DNA"/>
</dbReference>
<name>A0A437RA91_9BURK</name>
<keyword evidence="3 6" id="KW-0479">Metal-binding</keyword>
<dbReference type="GO" id="GO:0015689">
    <property type="term" value="P:molybdate ion transport"/>
    <property type="evidence" value="ECO:0007669"/>
    <property type="project" value="InterPro"/>
</dbReference>
<evidence type="ECO:0000256" key="2">
    <source>
        <dbReference type="ARBA" id="ARBA00022505"/>
    </source>
</evidence>
<keyword evidence="4 7" id="KW-0732">Signal</keyword>
<dbReference type="PANTHER" id="PTHR30632:SF14">
    <property type="entry name" value="TUNGSTATE_MOLYBDATE_CHROMATE-BINDING PROTEIN MODA"/>
    <property type="match status" value="1"/>
</dbReference>
<feature type="chain" id="PRO_5018966910" evidence="7">
    <location>
        <begin position="19"/>
        <end position="246"/>
    </location>
</feature>
<keyword evidence="9" id="KW-1185">Reference proteome</keyword>
<dbReference type="SUPFAM" id="SSF53850">
    <property type="entry name" value="Periplasmic binding protein-like II"/>
    <property type="match status" value="1"/>
</dbReference>
<evidence type="ECO:0000256" key="5">
    <source>
        <dbReference type="ARBA" id="ARBA00062515"/>
    </source>
</evidence>
<evidence type="ECO:0000256" key="1">
    <source>
        <dbReference type="ARBA" id="ARBA00009175"/>
    </source>
</evidence>
<dbReference type="Proteomes" id="UP000285575">
    <property type="component" value="Unassembled WGS sequence"/>
</dbReference>
<evidence type="ECO:0000313" key="8">
    <source>
        <dbReference type="EMBL" id="RVU43699.1"/>
    </source>
</evidence>
<evidence type="ECO:0000256" key="4">
    <source>
        <dbReference type="ARBA" id="ARBA00022729"/>
    </source>
</evidence>
<feature type="binding site" evidence="6">
    <location>
        <position position="55"/>
    </location>
    <ligand>
        <name>molybdate</name>
        <dbReference type="ChEBI" id="CHEBI:36264"/>
    </ligand>
</feature>
<dbReference type="Pfam" id="PF13531">
    <property type="entry name" value="SBP_bac_11"/>
    <property type="match status" value="1"/>
</dbReference>
<comment type="subunit">
    <text evidence="5">The complex is composed of two ATP-binding proteins (ModC), two transmembrane proteins (ModB) and a solute-binding protein (ModA).</text>
</comment>
<dbReference type="Gene3D" id="3.40.190.10">
    <property type="entry name" value="Periplasmic binding protein-like II"/>
    <property type="match status" value="2"/>
</dbReference>
<dbReference type="PANTHER" id="PTHR30632">
    <property type="entry name" value="MOLYBDATE-BINDING PERIPLASMIC PROTEIN"/>
    <property type="match status" value="1"/>
</dbReference>